<dbReference type="PROSITE" id="PS50056">
    <property type="entry name" value="TYR_PHOSPHATASE_2"/>
    <property type="match status" value="2"/>
</dbReference>
<evidence type="ECO:0000259" key="1">
    <source>
        <dbReference type="PROSITE" id="PS50055"/>
    </source>
</evidence>
<dbReference type="InterPro" id="IPR043502">
    <property type="entry name" value="DNA/RNA_pol_sf"/>
</dbReference>
<evidence type="ECO:0008006" key="6">
    <source>
        <dbReference type="Google" id="ProtNLM"/>
    </source>
</evidence>
<evidence type="ECO:0000313" key="5">
    <source>
        <dbReference type="Proteomes" id="UP000507470"/>
    </source>
</evidence>
<keyword evidence="5" id="KW-1185">Reference proteome</keyword>
<feature type="domain" description="Tyrosine specific protein phosphatases" evidence="2">
    <location>
        <begin position="795"/>
        <end position="866"/>
    </location>
</feature>
<dbReference type="Pfam" id="PF00102">
    <property type="entry name" value="Y_phosphatase"/>
    <property type="match status" value="2"/>
</dbReference>
<feature type="domain" description="Tyrosine-protein phosphatase" evidence="1">
    <location>
        <begin position="624"/>
        <end position="875"/>
    </location>
</feature>
<dbReference type="SMART" id="SM00194">
    <property type="entry name" value="PTPc"/>
    <property type="match status" value="2"/>
</dbReference>
<evidence type="ECO:0000313" key="4">
    <source>
        <dbReference type="EMBL" id="CAC5388873.1"/>
    </source>
</evidence>
<gene>
    <name evidence="4" type="ORF">MCOR_24105</name>
</gene>
<feature type="domain" description="Tyrosine-protein phosphatase" evidence="1">
    <location>
        <begin position="342"/>
        <end position="592"/>
    </location>
</feature>
<name>A0A6J8BXZ7_MYTCO</name>
<dbReference type="SMART" id="SM00404">
    <property type="entry name" value="PTPc_motif"/>
    <property type="match status" value="2"/>
</dbReference>
<dbReference type="EMBL" id="CACVKT020004270">
    <property type="protein sequence ID" value="CAC5388873.1"/>
    <property type="molecule type" value="Genomic_DNA"/>
</dbReference>
<dbReference type="InterPro" id="IPR000387">
    <property type="entry name" value="Tyr_Pase_dom"/>
</dbReference>
<dbReference type="SUPFAM" id="SSF56672">
    <property type="entry name" value="DNA/RNA polymerases"/>
    <property type="match status" value="1"/>
</dbReference>
<dbReference type="CDD" id="cd01650">
    <property type="entry name" value="RT_nLTR_like"/>
    <property type="match status" value="1"/>
</dbReference>
<dbReference type="InterPro" id="IPR016130">
    <property type="entry name" value="Tyr_Pase_AS"/>
</dbReference>
<dbReference type="InterPro" id="IPR000477">
    <property type="entry name" value="RT_dom"/>
</dbReference>
<dbReference type="InterPro" id="IPR000242">
    <property type="entry name" value="PTP_cat"/>
</dbReference>
<evidence type="ECO:0000259" key="2">
    <source>
        <dbReference type="PROSITE" id="PS50056"/>
    </source>
</evidence>
<dbReference type="Pfam" id="PF00078">
    <property type="entry name" value="RVT_1"/>
    <property type="match status" value="1"/>
</dbReference>
<dbReference type="PROSITE" id="PS50055">
    <property type="entry name" value="TYR_PHOSPHATASE_PTP"/>
    <property type="match status" value="2"/>
</dbReference>
<dbReference type="PANTHER" id="PTHR19134">
    <property type="entry name" value="RECEPTOR-TYPE TYROSINE-PROTEIN PHOSPHATASE"/>
    <property type="match status" value="1"/>
</dbReference>
<reference evidence="4 5" key="1">
    <citation type="submission" date="2020-06" db="EMBL/GenBank/DDBJ databases">
        <authorList>
            <person name="Li R."/>
            <person name="Bekaert M."/>
        </authorList>
    </citation>
    <scope>NUCLEOTIDE SEQUENCE [LARGE SCALE GENOMIC DNA]</scope>
    <source>
        <strain evidence="5">wild</strain>
    </source>
</reference>
<dbReference type="PROSITE" id="PS00383">
    <property type="entry name" value="TYR_PHOSPHATASE_1"/>
    <property type="match status" value="1"/>
</dbReference>
<accession>A0A6J8BXZ7</accession>
<dbReference type="PRINTS" id="PR00700">
    <property type="entry name" value="PRTYPHPHTASE"/>
</dbReference>
<evidence type="ECO:0000259" key="3">
    <source>
        <dbReference type="PROSITE" id="PS50878"/>
    </source>
</evidence>
<dbReference type="OrthoDB" id="10253954at2759"/>
<dbReference type="Proteomes" id="UP000507470">
    <property type="component" value="Unassembled WGS sequence"/>
</dbReference>
<organism evidence="4 5">
    <name type="scientific">Mytilus coruscus</name>
    <name type="common">Sea mussel</name>
    <dbReference type="NCBI Taxonomy" id="42192"/>
    <lineage>
        <taxon>Eukaryota</taxon>
        <taxon>Metazoa</taxon>
        <taxon>Spiralia</taxon>
        <taxon>Lophotrochozoa</taxon>
        <taxon>Mollusca</taxon>
        <taxon>Bivalvia</taxon>
        <taxon>Autobranchia</taxon>
        <taxon>Pteriomorphia</taxon>
        <taxon>Mytilida</taxon>
        <taxon>Mytiloidea</taxon>
        <taxon>Mytilidae</taxon>
        <taxon>Mytilinae</taxon>
        <taxon>Mytilus</taxon>
    </lineage>
</organism>
<sequence>MVNLSLEQCCVPPSFKEAVVRPILKESGLDKEVLKNYRPVSNLPFVSKVVEKVFETRLENHHTTNSLHDNVQSAYRACHSTETALLRVHHDITVALDSNCYAVLLMLDLSAVFHVIDHLILIKRMEYSCGITGTTLNEIHLLFGVPQGSVRGPKLYCIFSRPIGEICKRHNISYHCYADDTQVYLVFKPLDNWTNISKRLEAFVADISKWMCSNMLKLNEDKTELIVFAPKIRVKDLSNLNLNFGGNVVSDAECVKNLGIYFEKTLAMDKHLSAVSKSCFNQIRNIGRIRSFITEEACKTLVCFLVTSRLDYGNALLYGLPATSIQRIQRVQNTAARVITRKRKYDHITPILKSLHWLPVTYRCQCKLMYVFKALHEEAPVYLQELVHIYKPMRALRSENAMILTTPRVGTKTYRERRFDKVAAVLWNDLPSDLRNIHSIKCAKYWPKSVTKPLAVNNYIVTMKEEREHTVYVYRLLTVLNKNDTNVPERTIHHFHFTQWPDHGVPDSIKLVSFYRKVKIEKCCQNGPMVVHCSAGVGRTGTFIAIDALYENGKNVGYVNVMEYIEMMRKDRMNMVQTYEQYEAVFEALLELFTVPETSIPKNDFCKYISDQEHKTLPRNQNMYKVQFQRLEALRPLYPQSAYIAANSKENIHKNSAKKIFPHDRYRPYLMSYGKTRNNYINAVIIPGYEEKSKLLVTQCPLEETVVDFWTMVYDHESEIVVLLDQLNRNAPLWSGRQKVLEFEQFTIVQDNASNSDELQLTLKHENQGERKITVFTTNKLNTTSDAMLPTNILLDLLKNVKNCWEEHKGPITVVCSDGCSKSGIFVALKLILEKLAIDDEIGIFQVVRTIQVRRPEFLMEFDQYEYCYKCIKDHLENDSLYANF</sequence>
<proteinExistence type="predicted"/>
<feature type="domain" description="Reverse transcriptase" evidence="3">
    <location>
        <begin position="4"/>
        <end position="249"/>
    </location>
</feature>
<dbReference type="InterPro" id="IPR029021">
    <property type="entry name" value="Prot-tyrosine_phosphatase-like"/>
</dbReference>
<dbReference type="PROSITE" id="PS50878">
    <property type="entry name" value="RT_POL"/>
    <property type="match status" value="1"/>
</dbReference>
<dbReference type="CDD" id="cd00047">
    <property type="entry name" value="PTPc"/>
    <property type="match status" value="2"/>
</dbReference>
<dbReference type="AlphaFoldDB" id="A0A6J8BXZ7"/>
<dbReference type="InterPro" id="IPR003595">
    <property type="entry name" value="Tyr_Pase_cat"/>
</dbReference>
<dbReference type="Gene3D" id="3.90.190.10">
    <property type="entry name" value="Protein tyrosine phosphatase superfamily"/>
    <property type="match status" value="2"/>
</dbReference>
<dbReference type="InterPro" id="IPR050348">
    <property type="entry name" value="Protein-Tyr_Phosphatase"/>
</dbReference>
<dbReference type="GO" id="GO:0004725">
    <property type="term" value="F:protein tyrosine phosphatase activity"/>
    <property type="evidence" value="ECO:0007669"/>
    <property type="project" value="InterPro"/>
</dbReference>
<dbReference type="PANTHER" id="PTHR19134:SF561">
    <property type="entry name" value="PROTEIN TYROSINE PHOSPHATASE 36E, ISOFORM A"/>
    <property type="match status" value="1"/>
</dbReference>
<dbReference type="SUPFAM" id="SSF52799">
    <property type="entry name" value="(Phosphotyrosine protein) phosphatases II"/>
    <property type="match status" value="2"/>
</dbReference>
<feature type="domain" description="Tyrosine specific protein phosphatases" evidence="2">
    <location>
        <begin position="509"/>
        <end position="583"/>
    </location>
</feature>
<protein>
    <recommendedName>
        <fullName evidence="6">Protein-tyrosine-phosphatase</fullName>
    </recommendedName>
</protein>